<evidence type="ECO:0000256" key="3">
    <source>
        <dbReference type="RuleBase" id="RU367040"/>
    </source>
</evidence>
<name>A0A8T2MKP8_9TELE</name>
<dbReference type="AlphaFoldDB" id="A0A8T2MKP8"/>
<protein>
    <recommendedName>
        <fullName evidence="3">Tektin</fullName>
    </recommendedName>
</protein>
<dbReference type="EMBL" id="JAFBMS010002066">
    <property type="protein sequence ID" value="KAG9328585.1"/>
    <property type="molecule type" value="Genomic_DNA"/>
</dbReference>
<dbReference type="InterPro" id="IPR048256">
    <property type="entry name" value="Tektin-like"/>
</dbReference>
<keyword evidence="3" id="KW-0969">Cilium</keyword>
<evidence type="ECO:0000313" key="6">
    <source>
        <dbReference type="Proteomes" id="UP000824540"/>
    </source>
</evidence>
<comment type="caution">
    <text evidence="5">The sequence shown here is derived from an EMBL/GenBank/DDBJ whole genome shotgun (WGS) entry which is preliminary data.</text>
</comment>
<dbReference type="PANTHER" id="PTHR19960:SF11">
    <property type="entry name" value="TEKTIN"/>
    <property type="match status" value="1"/>
</dbReference>
<sequence>MELMGSTMTATYARPKTSNFLPAISTMAASYKSHLPQLTLMQSSNQPWRTNANAYYKPTTGVPNLASVNRSPLDLARSKTMFYPSNRTALSARYMPDDWHKSNQTNYRDSEFSRNSAERLRRDTIRLIQDKDQLTRRTQENTSKNIGERINDISFWRSELNHEIENMVGEINLLTDVKRRLERALAETERPLQQRGQCPLNALFGSQVSHDGNLVTPVRQIEGGQLSYPECPGGVSQECLYHREKRMSIDLVHDDVEKDLIREVEVIKSCQERMRLHLERAVAQLAANRAAQHELERDVSDKVSAYRIDDRCHQLRNTSDGISYHRGIERLDPSLSLPESWSRFTDSNILQSQSERTASHKLRDEIEMLLNATSNEMWNQFNFVNVAFTNRISETSDAKNNLQTHLAKGGRGRGGPCVGNLRPSFAMGLSHFPLALTLQEIFQTEMLIEALKKAIRDKENPLKVAQTRLDERTRRPNVELCRDNPYHRLVDEVREIEDTIQKLRERLAEAESALQTLVKTKVTLEHDLSIKANSLFLDQEKCMGMRRTFPSTPRLVGYT</sequence>
<evidence type="ECO:0000256" key="4">
    <source>
        <dbReference type="SAM" id="Coils"/>
    </source>
</evidence>
<evidence type="ECO:0000256" key="1">
    <source>
        <dbReference type="ARBA" id="ARBA00007209"/>
    </source>
</evidence>
<organism evidence="5 6">
    <name type="scientific">Albula glossodonta</name>
    <name type="common">roundjaw bonefish</name>
    <dbReference type="NCBI Taxonomy" id="121402"/>
    <lineage>
        <taxon>Eukaryota</taxon>
        <taxon>Metazoa</taxon>
        <taxon>Chordata</taxon>
        <taxon>Craniata</taxon>
        <taxon>Vertebrata</taxon>
        <taxon>Euteleostomi</taxon>
        <taxon>Actinopterygii</taxon>
        <taxon>Neopterygii</taxon>
        <taxon>Teleostei</taxon>
        <taxon>Albuliformes</taxon>
        <taxon>Albulidae</taxon>
        <taxon>Albula</taxon>
    </lineage>
</organism>
<evidence type="ECO:0000313" key="5">
    <source>
        <dbReference type="EMBL" id="KAG9328585.1"/>
    </source>
</evidence>
<accession>A0A8T2MKP8</accession>
<feature type="coiled-coil region" evidence="4">
    <location>
        <begin position="486"/>
        <end position="527"/>
    </location>
</feature>
<evidence type="ECO:0000256" key="2">
    <source>
        <dbReference type="ARBA" id="ARBA00022490"/>
    </source>
</evidence>
<dbReference type="GO" id="GO:0060294">
    <property type="term" value="P:cilium movement involved in cell motility"/>
    <property type="evidence" value="ECO:0007669"/>
    <property type="project" value="UniProtKB-UniRule"/>
</dbReference>
<gene>
    <name evidence="5" type="ORF">JZ751_012898</name>
</gene>
<dbReference type="OrthoDB" id="9886517at2759"/>
<dbReference type="PRINTS" id="PR00511">
    <property type="entry name" value="TEKTIN"/>
</dbReference>
<dbReference type="GO" id="GO:0060271">
    <property type="term" value="P:cilium assembly"/>
    <property type="evidence" value="ECO:0007669"/>
    <property type="project" value="UniProtKB-UniRule"/>
</dbReference>
<comment type="subcellular location">
    <subcellularLocation>
        <location evidence="3">Cytoplasm</location>
        <location evidence="3">Cytoskeleton</location>
        <location evidence="3">Cilium axoneme</location>
    </subcellularLocation>
</comment>
<keyword evidence="6" id="KW-1185">Reference proteome</keyword>
<dbReference type="GO" id="GO:0015630">
    <property type="term" value="C:microtubule cytoskeleton"/>
    <property type="evidence" value="ECO:0007669"/>
    <property type="project" value="UniProtKB-UniRule"/>
</dbReference>
<dbReference type="PANTHER" id="PTHR19960">
    <property type="entry name" value="TEKTIN"/>
    <property type="match status" value="1"/>
</dbReference>
<dbReference type="Proteomes" id="UP000824540">
    <property type="component" value="Unassembled WGS sequence"/>
</dbReference>
<comment type="similarity">
    <text evidence="1 3">Belongs to the tektin family.</text>
</comment>
<proteinExistence type="inferred from homology"/>
<dbReference type="Pfam" id="PF03148">
    <property type="entry name" value="Tektin"/>
    <property type="match status" value="3"/>
</dbReference>
<dbReference type="InterPro" id="IPR000435">
    <property type="entry name" value="Tektins"/>
</dbReference>
<keyword evidence="2" id="KW-0963">Cytoplasm</keyword>
<dbReference type="GO" id="GO:0036126">
    <property type="term" value="C:sperm flagellum"/>
    <property type="evidence" value="ECO:0007669"/>
    <property type="project" value="TreeGrafter"/>
</dbReference>
<dbReference type="GO" id="GO:0005930">
    <property type="term" value="C:axoneme"/>
    <property type="evidence" value="ECO:0007669"/>
    <property type="project" value="UniProtKB-SubCell"/>
</dbReference>
<keyword evidence="4" id="KW-0175">Coiled coil</keyword>
<keyword evidence="3" id="KW-0282">Flagellum</keyword>
<keyword evidence="3" id="KW-0966">Cell projection</keyword>
<dbReference type="GO" id="GO:0005634">
    <property type="term" value="C:nucleus"/>
    <property type="evidence" value="ECO:0007669"/>
    <property type="project" value="TreeGrafter"/>
</dbReference>
<reference evidence="5" key="1">
    <citation type="thesis" date="2021" institute="BYU ScholarsArchive" country="Provo, UT, USA">
        <title>Applications of and Algorithms for Genome Assembly and Genomic Analyses with an Emphasis on Marine Teleosts.</title>
        <authorList>
            <person name="Pickett B.D."/>
        </authorList>
    </citation>
    <scope>NUCLEOTIDE SEQUENCE</scope>
    <source>
        <strain evidence="5">HI-2016</strain>
    </source>
</reference>